<keyword evidence="2" id="KW-1185">Reference proteome</keyword>
<name>A0ACC3MGA0_9PEZI</name>
<accession>A0ACC3MGA0</accession>
<comment type="caution">
    <text evidence="1">The sequence shown here is derived from an EMBL/GenBank/DDBJ whole genome shotgun (WGS) entry which is preliminary data.</text>
</comment>
<proteinExistence type="predicted"/>
<sequence>MGNSPNPVPKATSTNESESSGGFRSFWRKLDKTAQKQKVTFVQEDFSSKRQSSRISRLLRQGSTATSQDHGEPGTAQKRRQQVYSAQERHRNRKAEYVQTLEAEVARLQHLDAMVNNEKNILAQQNQAMKELLASKSLDIHLNLMDLSSSSQLSDGLSHLGGAMVDIGYDPEIGQERTILDFDDMFWSSDETSAEDRQLARRARYAPVPGNSWAALDFILALEWPCREHIKHAHINPNANVQVACAQGGFHGHALTATAAVYQCSLPCSNRRHARTNRPGDSDPAENGLHLAPQEKWQLPHSEIEKLVELSEMLDLDDELMTPAQAYSAIRETIPNQRYLRPSLELLKKPLASLVQCHGFGACMDAAM</sequence>
<gene>
    <name evidence="1" type="ORF">LTR37_018708</name>
</gene>
<dbReference type="Proteomes" id="UP001281147">
    <property type="component" value="Unassembled WGS sequence"/>
</dbReference>
<reference evidence="1" key="1">
    <citation type="submission" date="2023-07" db="EMBL/GenBank/DDBJ databases">
        <title>Black Yeasts Isolated from many extreme environments.</title>
        <authorList>
            <person name="Coleine C."/>
            <person name="Stajich J.E."/>
            <person name="Selbmann L."/>
        </authorList>
    </citation>
    <scope>NUCLEOTIDE SEQUENCE</scope>
    <source>
        <strain evidence="1">CCFEE 5714</strain>
    </source>
</reference>
<organism evidence="1 2">
    <name type="scientific">Vermiconidia calcicola</name>
    <dbReference type="NCBI Taxonomy" id="1690605"/>
    <lineage>
        <taxon>Eukaryota</taxon>
        <taxon>Fungi</taxon>
        <taxon>Dikarya</taxon>
        <taxon>Ascomycota</taxon>
        <taxon>Pezizomycotina</taxon>
        <taxon>Dothideomycetes</taxon>
        <taxon>Dothideomycetidae</taxon>
        <taxon>Mycosphaerellales</taxon>
        <taxon>Extremaceae</taxon>
        <taxon>Vermiconidia</taxon>
    </lineage>
</organism>
<protein>
    <submittedName>
        <fullName evidence="1">Uncharacterized protein</fullName>
    </submittedName>
</protein>
<dbReference type="EMBL" id="JAUTXU010000268">
    <property type="protein sequence ID" value="KAK3691302.1"/>
    <property type="molecule type" value="Genomic_DNA"/>
</dbReference>
<evidence type="ECO:0000313" key="2">
    <source>
        <dbReference type="Proteomes" id="UP001281147"/>
    </source>
</evidence>
<evidence type="ECO:0000313" key="1">
    <source>
        <dbReference type="EMBL" id="KAK3691302.1"/>
    </source>
</evidence>